<comment type="caution">
    <text evidence="2">The sequence shown here is derived from an EMBL/GenBank/DDBJ whole genome shotgun (WGS) entry which is preliminary data.</text>
</comment>
<keyword evidence="3" id="KW-1185">Reference proteome</keyword>
<proteinExistence type="predicted"/>
<accession>A0AAV7MAE7</accession>
<evidence type="ECO:0000313" key="3">
    <source>
        <dbReference type="Proteomes" id="UP001066276"/>
    </source>
</evidence>
<dbReference type="AlphaFoldDB" id="A0AAV7MAE7"/>
<protein>
    <submittedName>
        <fullName evidence="2">Uncharacterized protein</fullName>
    </submittedName>
</protein>
<evidence type="ECO:0000313" key="2">
    <source>
        <dbReference type="EMBL" id="KAJ1100316.1"/>
    </source>
</evidence>
<sequence>MKFRHPGAAAPLLGHWVFLKSAGLREYWRLRLRALSQAAPTRCEPLRAAILRHSQGAASPSRRSSAPSMPPGRGSCPHSTPSPAQVQPPHGAHSLGGYHGPWPDHVPYFDFF</sequence>
<dbReference type="Proteomes" id="UP001066276">
    <property type="component" value="Chromosome 10"/>
</dbReference>
<organism evidence="2 3">
    <name type="scientific">Pleurodeles waltl</name>
    <name type="common">Iberian ribbed newt</name>
    <dbReference type="NCBI Taxonomy" id="8319"/>
    <lineage>
        <taxon>Eukaryota</taxon>
        <taxon>Metazoa</taxon>
        <taxon>Chordata</taxon>
        <taxon>Craniata</taxon>
        <taxon>Vertebrata</taxon>
        <taxon>Euteleostomi</taxon>
        <taxon>Amphibia</taxon>
        <taxon>Batrachia</taxon>
        <taxon>Caudata</taxon>
        <taxon>Salamandroidea</taxon>
        <taxon>Salamandridae</taxon>
        <taxon>Pleurodelinae</taxon>
        <taxon>Pleurodeles</taxon>
    </lineage>
</organism>
<dbReference type="EMBL" id="JANPWB010000014">
    <property type="protein sequence ID" value="KAJ1100316.1"/>
    <property type="molecule type" value="Genomic_DNA"/>
</dbReference>
<feature type="region of interest" description="Disordered" evidence="1">
    <location>
        <begin position="51"/>
        <end position="97"/>
    </location>
</feature>
<name>A0AAV7MAE7_PLEWA</name>
<gene>
    <name evidence="2" type="ORF">NDU88_005402</name>
</gene>
<reference evidence="2" key="1">
    <citation type="journal article" date="2022" name="bioRxiv">
        <title>Sequencing and chromosome-scale assembly of the giantPleurodeles waltlgenome.</title>
        <authorList>
            <person name="Brown T."/>
            <person name="Elewa A."/>
            <person name="Iarovenko S."/>
            <person name="Subramanian E."/>
            <person name="Araus A.J."/>
            <person name="Petzold A."/>
            <person name="Susuki M."/>
            <person name="Suzuki K.-i.T."/>
            <person name="Hayashi T."/>
            <person name="Toyoda A."/>
            <person name="Oliveira C."/>
            <person name="Osipova E."/>
            <person name="Leigh N.D."/>
            <person name="Simon A."/>
            <person name="Yun M.H."/>
        </authorList>
    </citation>
    <scope>NUCLEOTIDE SEQUENCE</scope>
    <source>
        <strain evidence="2">20211129_DDA</strain>
        <tissue evidence="2">Liver</tissue>
    </source>
</reference>
<evidence type="ECO:0000256" key="1">
    <source>
        <dbReference type="SAM" id="MobiDB-lite"/>
    </source>
</evidence>
<feature type="compositionally biased region" description="Low complexity" evidence="1">
    <location>
        <begin position="56"/>
        <end position="75"/>
    </location>
</feature>